<dbReference type="SUPFAM" id="SSF103473">
    <property type="entry name" value="MFS general substrate transporter"/>
    <property type="match status" value="1"/>
</dbReference>
<evidence type="ECO:0000259" key="2">
    <source>
        <dbReference type="PROSITE" id="PS50850"/>
    </source>
</evidence>
<keyword evidence="1" id="KW-0472">Membrane</keyword>
<dbReference type="PANTHER" id="PTHR23518:SF2">
    <property type="entry name" value="MAJOR FACILITATOR SUPERFAMILY TRANSPORTER"/>
    <property type="match status" value="1"/>
</dbReference>
<evidence type="ECO:0000313" key="3">
    <source>
        <dbReference type="EMBL" id="ACL11306.1"/>
    </source>
</evidence>
<dbReference type="Gene3D" id="1.20.1250.20">
    <property type="entry name" value="MFS general substrate transporter like domains"/>
    <property type="match status" value="1"/>
</dbReference>
<proteinExistence type="predicted"/>
<dbReference type="PANTHER" id="PTHR23518">
    <property type="entry name" value="C-METHYLTRANSFERASE"/>
    <property type="match status" value="1"/>
</dbReference>
<feature type="transmembrane region" description="Helical" evidence="1">
    <location>
        <begin position="54"/>
        <end position="74"/>
    </location>
</feature>
<evidence type="ECO:0000256" key="1">
    <source>
        <dbReference type="SAM" id="Phobius"/>
    </source>
</evidence>
<feature type="transmembrane region" description="Helical" evidence="1">
    <location>
        <begin position="385"/>
        <end position="407"/>
    </location>
</feature>
<dbReference type="eggNOG" id="arCOG00130">
    <property type="taxonomic scope" value="Archaea"/>
</dbReference>
<dbReference type="InterPro" id="IPR020846">
    <property type="entry name" value="MFS_dom"/>
</dbReference>
<feature type="transmembrane region" description="Helical" evidence="1">
    <location>
        <begin position="317"/>
        <end position="341"/>
    </location>
</feature>
<feature type="transmembrane region" description="Helical" evidence="1">
    <location>
        <begin position="141"/>
        <end position="159"/>
    </location>
</feature>
<dbReference type="AlphaFoldDB" id="B8D5C5"/>
<feature type="transmembrane region" description="Helical" evidence="1">
    <location>
        <begin position="107"/>
        <end position="129"/>
    </location>
</feature>
<dbReference type="PROSITE" id="PS50850">
    <property type="entry name" value="MFS"/>
    <property type="match status" value="1"/>
</dbReference>
<dbReference type="STRING" id="490899.DKAM_0980"/>
<feature type="transmembrane region" description="Helical" evidence="1">
    <location>
        <begin position="81"/>
        <end position="101"/>
    </location>
</feature>
<feature type="transmembrane region" description="Helical" evidence="1">
    <location>
        <begin position="290"/>
        <end position="311"/>
    </location>
</feature>
<dbReference type="InterPro" id="IPR036259">
    <property type="entry name" value="MFS_trans_sf"/>
</dbReference>
<sequence>MSMINGFKDLLGVLRGNVLVMAISWFLYGLSGALVQPFFSLYAKSLGAGDFEIALVKSTGMVALGLFTILGGVLTDRVGRVRIILAGTLFVSLVQFAYAFAQSWNQLAIIWVIDEAIHFYQPALTAIVMDSLPSRKELKGFIALNVFPNIPWLFMPVVGGKLYDVYGVQGIRYGFILSGTLSLIVLFLRARSLRETINLRNNRGDFNIINDIAELFRYRTVKYVVLIYLFTGFISPLASSVWNTYGSIYSVRILEVTNTEWGFINTVGTASSIAASIILASLLSENYLTVILLAGSLSTISYLLYATPLLISTNPLLPLVIGTIFGAIGGALVGPLISAILTKILPMEIRGRATGVQRFLENMGAALANYIGGLLYVGLGPLKSILASCILSMIAFMYIYLLFTLALKEYIHS</sequence>
<keyword evidence="1" id="KW-0812">Transmembrane</keyword>
<dbReference type="KEGG" id="dka:DKAM_0980"/>
<evidence type="ECO:0000313" key="4">
    <source>
        <dbReference type="Proteomes" id="UP000006903"/>
    </source>
</evidence>
<accession>B8D5C5</accession>
<protein>
    <submittedName>
        <fullName evidence="3">Major facilitator superfamily MFS_1</fullName>
    </submittedName>
</protein>
<feature type="transmembrane region" description="Helical" evidence="1">
    <location>
        <begin position="223"/>
        <end position="242"/>
    </location>
</feature>
<name>B8D5C5_DESA1</name>
<reference evidence="3 4" key="1">
    <citation type="journal article" date="2009" name="J. Bacteriol.">
        <title>Complete genome sequence of the anaerobic, protein-degrading hyperthermophilic crenarchaeon Desulfurococcus kamchatkensis.</title>
        <authorList>
            <person name="Ravin N.V."/>
            <person name="Mardanov A.V."/>
            <person name="Beletsky A.V."/>
            <person name="Kublanov I.V."/>
            <person name="Kolganova T.V."/>
            <person name="Lebedinsky A.V."/>
            <person name="Chernyh N.A."/>
            <person name="Bonch-Osmolovskaya E.A."/>
            <person name="Skryabin K.G."/>
        </authorList>
    </citation>
    <scope>NUCLEOTIDE SEQUENCE [LARGE SCALE GENOMIC DNA]</scope>
    <source>
        <strain evidence="4">DSM 18924 / JCM 16383 / VKM B-2413 / 1221n</strain>
    </source>
</reference>
<dbReference type="GeneID" id="7171103"/>
<dbReference type="GO" id="GO:0022857">
    <property type="term" value="F:transmembrane transporter activity"/>
    <property type="evidence" value="ECO:0007669"/>
    <property type="project" value="InterPro"/>
</dbReference>
<dbReference type="RefSeq" id="WP_012608647.1">
    <property type="nucleotide sequence ID" value="NC_011766.1"/>
</dbReference>
<dbReference type="InterPro" id="IPR011701">
    <property type="entry name" value="MFS"/>
</dbReference>
<feature type="transmembrane region" description="Helical" evidence="1">
    <location>
        <begin position="262"/>
        <end position="283"/>
    </location>
</feature>
<gene>
    <name evidence="3" type="ordered locus">DKAM_0980</name>
</gene>
<dbReference type="EMBL" id="CP001140">
    <property type="protein sequence ID" value="ACL11306.1"/>
    <property type="molecule type" value="Genomic_DNA"/>
</dbReference>
<dbReference type="Proteomes" id="UP000006903">
    <property type="component" value="Chromosome"/>
</dbReference>
<feature type="transmembrane region" description="Helical" evidence="1">
    <location>
        <begin position="12"/>
        <end position="34"/>
    </location>
</feature>
<keyword evidence="1" id="KW-1133">Transmembrane helix</keyword>
<feature type="domain" description="Major facilitator superfamily (MFS) profile" evidence="2">
    <location>
        <begin position="17"/>
        <end position="407"/>
    </location>
</feature>
<dbReference type="HOGENOM" id="CLU_677270_0_0_2"/>
<dbReference type="Pfam" id="PF07690">
    <property type="entry name" value="MFS_1"/>
    <property type="match status" value="1"/>
</dbReference>
<organism evidence="3 4">
    <name type="scientific">Desulfurococcus amylolyticus (strain DSM 18924 / JCM 16383 / VKM B-2413 / 1221n)</name>
    <name type="common">Desulfurococcus kamchatkensis</name>
    <dbReference type="NCBI Taxonomy" id="490899"/>
    <lineage>
        <taxon>Archaea</taxon>
        <taxon>Thermoproteota</taxon>
        <taxon>Thermoprotei</taxon>
        <taxon>Desulfurococcales</taxon>
        <taxon>Desulfurococcaceae</taxon>
        <taxon>Desulfurococcus</taxon>
    </lineage>
</organism>
<feature type="transmembrane region" description="Helical" evidence="1">
    <location>
        <begin position="362"/>
        <end position="379"/>
    </location>
</feature>
<feature type="transmembrane region" description="Helical" evidence="1">
    <location>
        <begin position="171"/>
        <end position="190"/>
    </location>
</feature>